<feature type="region of interest" description="Disordered" evidence="1">
    <location>
        <begin position="1011"/>
        <end position="1038"/>
    </location>
</feature>
<dbReference type="FunFam" id="3.90.190.10:FF:000062">
    <property type="entry name" value="Receptor-type tyrosine-protein phosphatase kappa"/>
    <property type="match status" value="1"/>
</dbReference>
<dbReference type="EMBL" id="CADEBD010000284">
    <property type="protein sequence ID" value="CAB3229003.1"/>
    <property type="molecule type" value="Genomic_DNA"/>
</dbReference>
<dbReference type="SMART" id="SM00404">
    <property type="entry name" value="PTPc_motif"/>
    <property type="match status" value="2"/>
</dbReference>
<accession>A0A8S0Z7K7</accession>
<dbReference type="SUPFAM" id="SSF52799">
    <property type="entry name" value="(Phosphotyrosine protein) phosphatases II"/>
    <property type="match status" value="2"/>
</dbReference>
<dbReference type="GO" id="GO:0004725">
    <property type="term" value="F:protein tyrosine phosphatase activity"/>
    <property type="evidence" value="ECO:0007669"/>
    <property type="project" value="InterPro"/>
</dbReference>
<feature type="compositionally biased region" description="Acidic residues" evidence="1">
    <location>
        <begin position="759"/>
        <end position="769"/>
    </location>
</feature>
<dbReference type="Gene3D" id="3.90.190.10">
    <property type="entry name" value="Protein tyrosine phosphatase superfamily"/>
    <property type="match status" value="2"/>
</dbReference>
<dbReference type="InterPro" id="IPR029021">
    <property type="entry name" value="Prot-tyrosine_phosphatase-like"/>
</dbReference>
<feature type="compositionally biased region" description="Polar residues" evidence="1">
    <location>
        <begin position="1102"/>
        <end position="1120"/>
    </location>
</feature>
<proteinExistence type="predicted"/>
<dbReference type="PROSITE" id="PS50056">
    <property type="entry name" value="TYR_PHOSPHATASE_2"/>
    <property type="match status" value="2"/>
</dbReference>
<dbReference type="InterPro" id="IPR016130">
    <property type="entry name" value="Tyr_Pase_AS"/>
</dbReference>
<evidence type="ECO:0000259" key="3">
    <source>
        <dbReference type="PROSITE" id="PS50056"/>
    </source>
</evidence>
<dbReference type="GO" id="GO:0048666">
    <property type="term" value="P:neuron development"/>
    <property type="evidence" value="ECO:0007669"/>
    <property type="project" value="UniProtKB-ARBA"/>
</dbReference>
<feature type="compositionally biased region" description="Polar residues" evidence="1">
    <location>
        <begin position="1127"/>
        <end position="1136"/>
    </location>
</feature>
<feature type="region of interest" description="Disordered" evidence="1">
    <location>
        <begin position="664"/>
        <end position="838"/>
    </location>
</feature>
<dbReference type="FunFam" id="3.90.190.10:FF:000070">
    <property type="entry name" value="Receptor-type tyrosine-protein phosphatase kappa"/>
    <property type="match status" value="1"/>
</dbReference>
<comment type="caution">
    <text evidence="4">The sequence shown here is derived from an EMBL/GenBank/DDBJ whole genome shotgun (WGS) entry which is preliminary data.</text>
</comment>
<feature type="region of interest" description="Disordered" evidence="1">
    <location>
        <begin position="944"/>
        <end position="994"/>
    </location>
</feature>
<feature type="domain" description="Tyrosine-protein phosphatase" evidence="2">
    <location>
        <begin position="381"/>
        <end position="648"/>
    </location>
</feature>
<dbReference type="PRINTS" id="PR00700">
    <property type="entry name" value="PRTYPHPHTASE"/>
</dbReference>
<dbReference type="InterPro" id="IPR000387">
    <property type="entry name" value="Tyr_Pase_dom"/>
</dbReference>
<feature type="domain" description="Tyrosine-protein phosphatase" evidence="2">
    <location>
        <begin position="46"/>
        <end position="349"/>
    </location>
</feature>
<evidence type="ECO:0000313" key="5">
    <source>
        <dbReference type="Proteomes" id="UP000494256"/>
    </source>
</evidence>
<dbReference type="PANTHER" id="PTHR19134:SF561">
    <property type="entry name" value="PROTEIN TYROSINE PHOSPHATASE 36E, ISOFORM A"/>
    <property type="match status" value="1"/>
</dbReference>
<sequence>MCYSPSNQILDADENGSISETIPDRPVELKNFPKLCDQRRKYPVLYKLEFQTAVKVETHSCRHATKKTNSHKNQNQKVIPCRADARTCLKDLTVWKTRDVCQNSNKRPIAVELSNSYLDDYNRVVLETVDREPDSDYINASYIDSILKPNAYIVTQGPTEDTVVDFWRMIWQERAAAIVMLTKTFDFIKVMCVQYWPPNKEKDETYGDISVGIVQEEELANFHIRTFRLYKSDRNVVVEERYILQFHYTQWHSHTCPFSNALLEFRRRVRAVVGRRLATNPTAGPMVVHCNDGGGRSGVYLAIDANLELAEEEDCFDVFGFLKKLRQSRKGLIENEEQYKFVYDTLEEHVVCGVSWFPVSELSQRLKQKSQRDPVSKLNEYQKEYQQICKQTPRFTIGDCAGGHRGDNREKNRDVLVVPPDNFRPYLTSFQGNSFTDYINAVFVDGYTKPREYIVTEWPLVRTQGEFWSLVYDYECAAVVVLCVPPKNSQQFPPFWPEGRHSKKYGPVFTIDHVSHNHYTNIKTWIFRINKKIISLTELMAGVKAPTKTVQLFQLTCWPMGHKVPSSTNSLVELMNMVERWRQRTDYGPVCVVSPDGRSRAGVYCAANACIEQVIQHGEVDVFQAVKTVRRHRPQLVENMTEYKYCYDLDELWFIEFGRGAALPTTPEETSPAAAPRDSKRQQQRANRPRRGLSLDRLLPAVSRPPLPHASTVAVEAPRRPRRDRPPLRRSFRLEDDDAAAADERRRVFSRGPRAPSFDEGDVSDEHDECDCVRSSLERSGPSADAEEDEYEYEPEFATSPSWARERAAPAFRAGSSDRALTDVPPHPRGPARAQSQGVFERRLPRIYKFGLMDKSKRASSSALYERTERSPTEAFYNATGSTRLSSQELFEKFCSEEFTSLYGREDDRRHRPPHSKSTGSSGSDVRHERTCCRRLPLGSQPALSRRHVCHAPRSDRSTDSEDISPRRTALRPLPLDPEADQHQTDDCSRSAPLLSPDRFEARFTFDISERSEVTSNRDETPSDATETRNLTLYEEPHSDRTSLCELYDAAFSSHQPSFRRDGSRRRGGAVDLSALDFRAIDDESPRNSRRTSQRSVDDTLRQNSESRSWASDSVFTTPQRHIADASPSSSGTRHSLTAPGDSSPRADSAAADSTIADTTIADTTVVEEEPASVIERAEYALALRLGRIDIGDESRSVFGVAVSAVAVVKEMQRVSVEQQVFGGGVVHLNLGVRHAASRSDCARRRRPGCRAAAGAAPLCPPSCLPVCRGVGNAPVALHRRTACYERYVIGHVAHRLAILQRPCSPGVVLSFVNISLSSSPGIEP</sequence>
<dbReference type="Pfam" id="PF00102">
    <property type="entry name" value="Y_phosphatase"/>
    <property type="match status" value="2"/>
</dbReference>
<reference evidence="4 5" key="1">
    <citation type="submission" date="2020-04" db="EMBL/GenBank/DDBJ databases">
        <authorList>
            <person name="Wallbank WR R."/>
            <person name="Pardo Diaz C."/>
            <person name="Kozak K."/>
            <person name="Martin S."/>
            <person name="Jiggins C."/>
            <person name="Moest M."/>
            <person name="Warren A I."/>
            <person name="Byers J.R.P. K."/>
            <person name="Montejo-Kovacevich G."/>
            <person name="Yen C E."/>
        </authorList>
    </citation>
    <scope>NUCLEOTIDE SEQUENCE [LARGE SCALE GENOMIC DNA]</scope>
</reference>
<evidence type="ECO:0000256" key="1">
    <source>
        <dbReference type="SAM" id="MobiDB-lite"/>
    </source>
</evidence>
<dbReference type="SMART" id="SM00194">
    <property type="entry name" value="PTPc"/>
    <property type="match status" value="2"/>
</dbReference>
<evidence type="ECO:0000259" key="2">
    <source>
        <dbReference type="PROSITE" id="PS50055"/>
    </source>
</evidence>
<dbReference type="PROSITE" id="PS50055">
    <property type="entry name" value="TYR_PHOSPHATASE_PTP"/>
    <property type="match status" value="2"/>
</dbReference>
<dbReference type="GO" id="GO:0009653">
    <property type="term" value="P:anatomical structure morphogenesis"/>
    <property type="evidence" value="ECO:0007669"/>
    <property type="project" value="UniProtKB-ARBA"/>
</dbReference>
<feature type="domain" description="Tyrosine specific protein phosphatases" evidence="3">
    <location>
        <begin position="263"/>
        <end position="340"/>
    </location>
</feature>
<feature type="compositionally biased region" description="Basic and acidic residues" evidence="1">
    <location>
        <begin position="953"/>
        <end position="966"/>
    </location>
</feature>
<feature type="region of interest" description="Disordered" evidence="1">
    <location>
        <begin position="905"/>
        <end position="929"/>
    </location>
</feature>
<feature type="domain" description="Tyrosine specific protein phosphatases" evidence="3">
    <location>
        <begin position="572"/>
        <end position="644"/>
    </location>
</feature>
<feature type="compositionally biased region" description="Basic residues" evidence="1">
    <location>
        <begin position="720"/>
        <end position="731"/>
    </location>
</feature>
<feature type="compositionally biased region" description="Acidic residues" evidence="1">
    <location>
        <begin position="785"/>
        <end position="795"/>
    </location>
</feature>
<dbReference type="InterPro" id="IPR050348">
    <property type="entry name" value="Protein-Tyr_Phosphatase"/>
</dbReference>
<dbReference type="InterPro" id="IPR000242">
    <property type="entry name" value="PTP_cat"/>
</dbReference>
<dbReference type="PROSITE" id="PS00383">
    <property type="entry name" value="TYR_PHOSPHATASE_1"/>
    <property type="match status" value="1"/>
</dbReference>
<feature type="compositionally biased region" description="Low complexity" evidence="1">
    <location>
        <begin position="1142"/>
        <end position="1156"/>
    </location>
</feature>
<dbReference type="InterPro" id="IPR003595">
    <property type="entry name" value="Tyr_Pase_cat"/>
</dbReference>
<evidence type="ECO:0008006" key="6">
    <source>
        <dbReference type="Google" id="ProtNLM"/>
    </source>
</evidence>
<feature type="compositionally biased region" description="Basic and acidic residues" evidence="1">
    <location>
        <begin position="1011"/>
        <end position="1021"/>
    </location>
</feature>
<protein>
    <recommendedName>
        <fullName evidence="6">Receptor-type tyrosine-protein phosphatase kappa</fullName>
    </recommendedName>
</protein>
<feature type="region of interest" description="Disordered" evidence="1">
    <location>
        <begin position="1084"/>
        <end position="1156"/>
    </location>
</feature>
<name>A0A8S0Z7K7_ARCPL</name>
<feature type="compositionally biased region" description="Basic and acidic residues" evidence="1">
    <location>
        <begin position="980"/>
        <end position="989"/>
    </location>
</feature>
<dbReference type="OrthoDB" id="7423251at2759"/>
<organism evidence="4 5">
    <name type="scientific">Arctia plantaginis</name>
    <name type="common">Wood tiger moth</name>
    <name type="synonym">Phalaena plantaginis</name>
    <dbReference type="NCBI Taxonomy" id="874455"/>
    <lineage>
        <taxon>Eukaryota</taxon>
        <taxon>Metazoa</taxon>
        <taxon>Ecdysozoa</taxon>
        <taxon>Arthropoda</taxon>
        <taxon>Hexapoda</taxon>
        <taxon>Insecta</taxon>
        <taxon>Pterygota</taxon>
        <taxon>Neoptera</taxon>
        <taxon>Endopterygota</taxon>
        <taxon>Lepidoptera</taxon>
        <taxon>Glossata</taxon>
        <taxon>Ditrysia</taxon>
        <taxon>Noctuoidea</taxon>
        <taxon>Erebidae</taxon>
        <taxon>Arctiinae</taxon>
        <taxon>Arctia</taxon>
    </lineage>
</organism>
<dbReference type="Proteomes" id="UP000494256">
    <property type="component" value="Unassembled WGS sequence"/>
</dbReference>
<dbReference type="CDD" id="cd00047">
    <property type="entry name" value="PTPc"/>
    <property type="match status" value="2"/>
</dbReference>
<evidence type="ECO:0000313" key="4">
    <source>
        <dbReference type="EMBL" id="CAB3229003.1"/>
    </source>
</evidence>
<gene>
    <name evidence="4" type="ORF">APLA_LOCUS3793</name>
</gene>
<dbReference type="PANTHER" id="PTHR19134">
    <property type="entry name" value="RECEPTOR-TYPE TYROSINE-PROTEIN PHOSPHATASE"/>
    <property type="match status" value="1"/>
</dbReference>